<evidence type="ECO:0000259" key="16">
    <source>
        <dbReference type="PROSITE" id="PS50172"/>
    </source>
</evidence>
<dbReference type="GO" id="GO:0042276">
    <property type="term" value="P:error-prone translesion synthesis"/>
    <property type="evidence" value="ECO:0007669"/>
    <property type="project" value="InterPro"/>
</dbReference>
<sequence>MEQGCDSELKESRELDESNSARDGQWKGWGDYMEAKKSKLTAQFKKEADAYKDSLNIFKGISVYVNGYTDPPAAQLKRLILKHGGEYHVYRTSRTTHVIASNLAYAKAAKLKVKDKIMRPDWITESLRAGRLLPERLYRLYSSSSEAQAPGNVDAPGAMEKFVVSIESPSNAQRVNPVAETNDPNFLQEFYEHSRLHFISTLAQELKSSVRKMQQCRKDRSQDRARMQDAIQSNRQGSSSSVDDSSIHPDDPFIAHLDLDCFFVSVSLQRYPELRGLPVVVAHSRGKGRVDKSSEGGYASSWSEIASCNYEARAFGVRNGMLLGEAQKLCPSLKSLPYDFNRCRSVSMTFFSLVSRYTADIEAISCDEMYVNFKELCSSIGASSSEVTAYLRQEIFSTTGCSASAGIGPNKLVARLATKKAKPNGQYLVTGEQVSRFMESINVRDLPGVGHSTMKKLSGLGVTTCGDLIRLDLSTLRKRLGEKIGKTLHARARGIDSAPVQMEAMKKSLSCDVNYGVRLKDINETVAFVKKLSGEVAERMHKQGVEGKTFTLKLMIRAPDATVETMKFLGHGICDSSCRSVTIGAYTSDEVVITRAVLSLLRSLRPSPTDIRGVGIAVHKLRSVTISRKAGEKDLSRYFLGKSKHPGNSADCSAKTSAQANLQVDDKDKTITDVVASKLPDKSRSGEVQLISDSTALGSGNVQHECEVDMEVLDALPESMRGRLVNQMATSGKTKCKRSLRPPDSEPPEEVAETGSESSSPSSFEQSSQCSLVIPDPSQVDQEVLQQLPESMRRKIAHKIEQKRKEASAGVVLPFDVPLSAFDVYRRFDPAEFESMRQMIISWTRSRTCKHLRMLEPMPPPIDVFHVGSCIARLIYTKYLERARILMAYLRDAMRRNPILKLPVESLVASVQEIMVEEYGAPMAMDS</sequence>
<dbReference type="PANTHER" id="PTHR45990:SF1">
    <property type="entry name" value="DNA REPAIR PROTEIN REV1"/>
    <property type="match status" value="1"/>
</dbReference>
<dbReference type="InterPro" id="IPR001357">
    <property type="entry name" value="BRCT_dom"/>
</dbReference>
<dbReference type="InterPro" id="IPR043128">
    <property type="entry name" value="Rev_trsase/Diguanyl_cyclase"/>
</dbReference>
<dbReference type="GO" id="GO:0005634">
    <property type="term" value="C:nucleus"/>
    <property type="evidence" value="ECO:0007669"/>
    <property type="project" value="UniProtKB-SubCell"/>
</dbReference>
<evidence type="ECO:0000259" key="17">
    <source>
        <dbReference type="PROSITE" id="PS50173"/>
    </source>
</evidence>
<dbReference type="SUPFAM" id="SSF56672">
    <property type="entry name" value="DNA/RNA polymerases"/>
    <property type="match status" value="1"/>
</dbReference>
<dbReference type="EC" id="2.7.7.-" evidence="13"/>
<organism evidence="18 19">
    <name type="scientific">Trichuris muris</name>
    <name type="common">Mouse whipworm</name>
    <dbReference type="NCBI Taxonomy" id="70415"/>
    <lineage>
        <taxon>Eukaryota</taxon>
        <taxon>Metazoa</taxon>
        <taxon>Ecdysozoa</taxon>
        <taxon>Nematoda</taxon>
        <taxon>Enoplea</taxon>
        <taxon>Dorylaimia</taxon>
        <taxon>Trichinellida</taxon>
        <taxon>Trichuridae</taxon>
        <taxon>Trichuris</taxon>
    </lineage>
</organism>
<feature type="region of interest" description="Disordered" evidence="15">
    <location>
        <begin position="727"/>
        <end position="770"/>
    </location>
</feature>
<dbReference type="InterPro" id="IPR017961">
    <property type="entry name" value="DNA_pol_Y-fam_little_finger"/>
</dbReference>
<dbReference type="GO" id="GO:0017125">
    <property type="term" value="F:deoxycytidyl transferase activity"/>
    <property type="evidence" value="ECO:0007669"/>
    <property type="project" value="TreeGrafter"/>
</dbReference>
<comment type="function">
    <text evidence="13">Deoxycytidyl transferase involved in DNA repair. Transfers a dCMP residue from dCTP to the 3'-end of a DNA primer in a template-dependent reaction. May assist in the first step in the bypass of abasic lesions by the insertion of a nucleotide opposite the lesion. Required for normal induction of mutations by physical and chemical agents.</text>
</comment>
<protein>
    <recommendedName>
        <fullName evidence="3 13">DNA repair protein REV1</fullName>
        <ecNumber evidence="13">2.7.7.-</ecNumber>
    </recommendedName>
</protein>
<feature type="domain" description="UmuC" evidence="17">
    <location>
        <begin position="254"/>
        <end position="450"/>
    </location>
</feature>
<dbReference type="Gene3D" id="6.10.250.1490">
    <property type="match status" value="1"/>
</dbReference>
<evidence type="ECO:0000256" key="4">
    <source>
        <dbReference type="ARBA" id="ARBA00022634"/>
    </source>
</evidence>
<evidence type="ECO:0000313" key="19">
    <source>
        <dbReference type="WBParaSite" id="TMUE_2000006600.1"/>
    </source>
</evidence>
<evidence type="ECO:0000256" key="1">
    <source>
        <dbReference type="ARBA" id="ARBA00004123"/>
    </source>
</evidence>
<proteinExistence type="inferred from homology"/>
<dbReference type="InterPro" id="IPR036775">
    <property type="entry name" value="DNA_pol_Y-fam_lit_finger_sf"/>
</dbReference>
<dbReference type="Gene3D" id="3.30.70.270">
    <property type="match status" value="1"/>
</dbReference>
<name>A0A5S6QHI2_TRIMR</name>
<dbReference type="AlphaFoldDB" id="A0A5S6QHI2"/>
<dbReference type="Gene3D" id="1.10.150.20">
    <property type="entry name" value="5' to 3' exonuclease, C-terminal subdomain"/>
    <property type="match status" value="1"/>
</dbReference>
<comment type="cofactor">
    <cofactor evidence="14">
        <name>Mg(2+)</name>
        <dbReference type="ChEBI" id="CHEBI:18420"/>
    </cofactor>
    <text evidence="14">Binds 2 magnesium ions.</text>
</comment>
<dbReference type="InterPro" id="IPR001126">
    <property type="entry name" value="UmuC"/>
</dbReference>
<evidence type="ECO:0000256" key="3">
    <source>
        <dbReference type="ARBA" id="ARBA00020399"/>
    </source>
</evidence>
<dbReference type="InterPro" id="IPR012112">
    <property type="entry name" value="REV1"/>
</dbReference>
<dbReference type="PROSITE" id="PS50172">
    <property type="entry name" value="BRCT"/>
    <property type="match status" value="1"/>
</dbReference>
<dbReference type="FunFam" id="3.30.1490.100:FF:000001">
    <property type="entry name" value="DNA repair protein REV1"/>
    <property type="match status" value="1"/>
</dbReference>
<evidence type="ECO:0000313" key="18">
    <source>
        <dbReference type="Proteomes" id="UP000046395"/>
    </source>
</evidence>
<comment type="similarity">
    <text evidence="2 13">Belongs to the DNA polymerase type-Y family.</text>
</comment>
<dbReference type="WBParaSite" id="TMUE_2000006600.1">
    <property type="protein sequence ID" value="TMUE_2000006600.1"/>
    <property type="gene ID" value="WBGene00285464"/>
</dbReference>
<keyword evidence="4 13" id="KW-0237">DNA synthesis</keyword>
<dbReference type="Pfam" id="PF11799">
    <property type="entry name" value="IMS_C"/>
    <property type="match status" value="1"/>
</dbReference>
<keyword evidence="8 13" id="KW-0227">DNA damage</keyword>
<feature type="compositionally biased region" description="Low complexity" evidence="15">
    <location>
        <begin position="756"/>
        <end position="770"/>
    </location>
</feature>
<dbReference type="PROSITE" id="PS50173">
    <property type="entry name" value="UMUC"/>
    <property type="match status" value="1"/>
</dbReference>
<dbReference type="InterPro" id="IPR053848">
    <property type="entry name" value="IMS_HHH_1"/>
</dbReference>
<keyword evidence="9 14" id="KW-0460">Magnesium</keyword>
<feature type="compositionally biased region" description="Low complexity" evidence="15">
    <location>
        <begin position="233"/>
        <end position="244"/>
    </location>
</feature>
<dbReference type="PIRSF" id="PIRSF036573">
    <property type="entry name" value="REV1"/>
    <property type="match status" value="1"/>
</dbReference>
<evidence type="ECO:0000256" key="11">
    <source>
        <dbReference type="ARBA" id="ARBA00023204"/>
    </source>
</evidence>
<evidence type="ECO:0000256" key="15">
    <source>
        <dbReference type="SAM" id="MobiDB-lite"/>
    </source>
</evidence>
<dbReference type="GO" id="GO:0003684">
    <property type="term" value="F:damaged DNA binding"/>
    <property type="evidence" value="ECO:0007669"/>
    <property type="project" value="UniProtKB-UniRule"/>
</dbReference>
<keyword evidence="7 14" id="KW-0479">Metal-binding</keyword>
<evidence type="ECO:0000256" key="8">
    <source>
        <dbReference type="ARBA" id="ARBA00022763"/>
    </source>
</evidence>
<dbReference type="GO" id="GO:0006281">
    <property type="term" value="P:DNA repair"/>
    <property type="evidence" value="ECO:0007669"/>
    <property type="project" value="UniProtKB-KW"/>
</dbReference>
<feature type="region of interest" description="Disordered" evidence="15">
    <location>
        <begin position="210"/>
        <end position="246"/>
    </location>
</feature>
<dbReference type="InterPro" id="IPR036420">
    <property type="entry name" value="BRCT_dom_sf"/>
</dbReference>
<evidence type="ECO:0000256" key="6">
    <source>
        <dbReference type="ARBA" id="ARBA00022695"/>
    </source>
</evidence>
<accession>A0A5S6QHI2</accession>
<dbReference type="PANTHER" id="PTHR45990">
    <property type="entry name" value="DNA REPAIR PROTEIN REV1"/>
    <property type="match status" value="1"/>
</dbReference>
<dbReference type="Gene3D" id="3.30.1490.100">
    <property type="entry name" value="DNA polymerase, Y-family, little finger domain"/>
    <property type="match status" value="1"/>
</dbReference>
<keyword evidence="12 13" id="KW-0539">Nucleus</keyword>
<dbReference type="InterPro" id="IPR043502">
    <property type="entry name" value="DNA/RNA_pol_sf"/>
</dbReference>
<dbReference type="Pfam" id="PF21999">
    <property type="entry name" value="IMS_HHH_1"/>
    <property type="match status" value="1"/>
</dbReference>
<dbReference type="Pfam" id="PF14377">
    <property type="entry name" value="UBM"/>
    <property type="match status" value="2"/>
</dbReference>
<dbReference type="Gene3D" id="3.40.50.10190">
    <property type="entry name" value="BRCT domain"/>
    <property type="match status" value="1"/>
</dbReference>
<dbReference type="CDD" id="cd17719">
    <property type="entry name" value="BRCT_Rev1"/>
    <property type="match status" value="1"/>
</dbReference>
<comment type="subcellular location">
    <subcellularLocation>
        <location evidence="1 13">Nucleus</location>
    </subcellularLocation>
</comment>
<dbReference type="InterPro" id="IPR038401">
    <property type="entry name" value="Rev1_C_sf"/>
</dbReference>
<evidence type="ECO:0000256" key="10">
    <source>
        <dbReference type="ARBA" id="ARBA00023125"/>
    </source>
</evidence>
<dbReference type="GO" id="GO:0070987">
    <property type="term" value="P:error-free translesion synthesis"/>
    <property type="evidence" value="ECO:0007669"/>
    <property type="project" value="TreeGrafter"/>
</dbReference>
<keyword evidence="18" id="KW-1185">Reference proteome</keyword>
<evidence type="ECO:0000256" key="5">
    <source>
        <dbReference type="ARBA" id="ARBA00022679"/>
    </source>
</evidence>
<dbReference type="Proteomes" id="UP000046395">
    <property type="component" value="Unassembled WGS sequence"/>
</dbReference>
<dbReference type="Gene3D" id="6.10.250.1630">
    <property type="match status" value="1"/>
</dbReference>
<dbReference type="Gene3D" id="1.20.58.1280">
    <property type="entry name" value="DNA repair protein Rev1, C-terminal domain"/>
    <property type="match status" value="1"/>
</dbReference>
<evidence type="ECO:0000256" key="2">
    <source>
        <dbReference type="ARBA" id="ARBA00010945"/>
    </source>
</evidence>
<evidence type="ECO:0000256" key="14">
    <source>
        <dbReference type="PIRSR" id="PIRSR036573-2"/>
    </source>
</evidence>
<dbReference type="GO" id="GO:0046872">
    <property type="term" value="F:metal ion binding"/>
    <property type="evidence" value="ECO:0007669"/>
    <property type="project" value="UniProtKB-KW"/>
</dbReference>
<feature type="region of interest" description="Disordered" evidence="15">
    <location>
        <begin position="1"/>
        <end position="24"/>
    </location>
</feature>
<dbReference type="SUPFAM" id="SSF100879">
    <property type="entry name" value="Lesion bypass DNA polymerase (Y-family), little finger domain"/>
    <property type="match status" value="1"/>
</dbReference>
<dbReference type="SMART" id="SM00292">
    <property type="entry name" value="BRCT"/>
    <property type="match status" value="1"/>
</dbReference>
<evidence type="ECO:0000256" key="7">
    <source>
        <dbReference type="ARBA" id="ARBA00022723"/>
    </source>
</evidence>
<evidence type="ECO:0000256" key="9">
    <source>
        <dbReference type="ARBA" id="ARBA00022842"/>
    </source>
</evidence>
<feature type="binding site" evidence="14">
    <location>
        <position position="367"/>
    </location>
    <ligand>
        <name>Mg(2+)</name>
        <dbReference type="ChEBI" id="CHEBI:18420"/>
        <label>1</label>
    </ligand>
</feature>
<reference evidence="19" key="1">
    <citation type="submission" date="2019-12" db="UniProtKB">
        <authorList>
            <consortium name="WormBaseParasite"/>
        </authorList>
    </citation>
    <scope>IDENTIFICATION</scope>
</reference>
<dbReference type="Gene3D" id="3.40.1170.60">
    <property type="match status" value="1"/>
</dbReference>
<feature type="compositionally biased region" description="Basic and acidic residues" evidence="15">
    <location>
        <begin position="216"/>
        <end position="227"/>
    </location>
</feature>
<dbReference type="Pfam" id="PF00817">
    <property type="entry name" value="IMS"/>
    <property type="match status" value="1"/>
</dbReference>
<dbReference type="SUPFAM" id="SSF52113">
    <property type="entry name" value="BRCT domain"/>
    <property type="match status" value="1"/>
</dbReference>
<keyword evidence="5 13" id="KW-0808">Transferase</keyword>
<dbReference type="STRING" id="70415.A0A5S6QHI2"/>
<feature type="binding site" evidence="14">
    <location>
        <position position="258"/>
    </location>
    <ligand>
        <name>Mg(2+)</name>
        <dbReference type="ChEBI" id="CHEBI:18420"/>
        <label>1</label>
    </ligand>
</feature>
<dbReference type="InterPro" id="IPR025527">
    <property type="entry name" value="HUWE1/Rev1_UBM"/>
</dbReference>
<keyword evidence="11 13" id="KW-0234">DNA repair</keyword>
<dbReference type="GO" id="GO:0003887">
    <property type="term" value="F:DNA-directed DNA polymerase activity"/>
    <property type="evidence" value="ECO:0007669"/>
    <property type="project" value="InterPro"/>
</dbReference>
<evidence type="ECO:0000256" key="12">
    <source>
        <dbReference type="ARBA" id="ARBA00023242"/>
    </source>
</evidence>
<feature type="domain" description="BRCT" evidence="16">
    <location>
        <begin position="53"/>
        <end position="140"/>
    </location>
</feature>
<evidence type="ECO:0000256" key="13">
    <source>
        <dbReference type="PIRNR" id="PIRNR036573"/>
    </source>
</evidence>
<dbReference type="Pfam" id="PF00533">
    <property type="entry name" value="BRCT"/>
    <property type="match status" value="1"/>
</dbReference>
<feature type="binding site" evidence="14">
    <location>
        <position position="368"/>
    </location>
    <ligand>
        <name>Mg(2+)</name>
        <dbReference type="ChEBI" id="CHEBI:18420"/>
        <label>1</label>
    </ligand>
</feature>
<feature type="compositionally biased region" description="Basic and acidic residues" evidence="15">
    <location>
        <begin position="7"/>
        <end position="20"/>
    </location>
</feature>
<keyword evidence="6 13" id="KW-0548">Nucleotidyltransferase</keyword>
<keyword evidence="10 13" id="KW-0238">DNA-binding</keyword>